<keyword evidence="3" id="KW-1185">Reference proteome</keyword>
<protein>
    <recommendedName>
        <fullName evidence="4">DUF454 domain-containing protein</fullName>
    </recommendedName>
</protein>
<dbReference type="PANTHER" id="PTHR35813:SF1">
    <property type="entry name" value="INNER MEMBRANE PROTEIN YBAN"/>
    <property type="match status" value="1"/>
</dbReference>
<organism evidence="2 3">
    <name type="scientific">Stakelama sediminis</name>
    <dbReference type="NCBI Taxonomy" id="463200"/>
    <lineage>
        <taxon>Bacteria</taxon>
        <taxon>Pseudomonadati</taxon>
        <taxon>Pseudomonadota</taxon>
        <taxon>Alphaproteobacteria</taxon>
        <taxon>Sphingomonadales</taxon>
        <taxon>Sphingomonadaceae</taxon>
        <taxon>Stakelama</taxon>
    </lineage>
</organism>
<gene>
    <name evidence="2" type="ORF">FHR23_001001</name>
</gene>
<name>A0A840YX34_9SPHN</name>
<dbReference type="GO" id="GO:0005886">
    <property type="term" value="C:plasma membrane"/>
    <property type="evidence" value="ECO:0007669"/>
    <property type="project" value="TreeGrafter"/>
</dbReference>
<dbReference type="RefSeq" id="WP_184001778.1">
    <property type="nucleotide sequence ID" value="NZ_BAABIF010000004.1"/>
</dbReference>
<evidence type="ECO:0000313" key="2">
    <source>
        <dbReference type="EMBL" id="MBB5718094.1"/>
    </source>
</evidence>
<dbReference type="AlphaFoldDB" id="A0A840YX34"/>
<dbReference type="PIRSF" id="PIRSF016789">
    <property type="entry name" value="DUF454"/>
    <property type="match status" value="1"/>
</dbReference>
<dbReference type="Pfam" id="PF04304">
    <property type="entry name" value="DUF454"/>
    <property type="match status" value="1"/>
</dbReference>
<dbReference type="PANTHER" id="PTHR35813">
    <property type="entry name" value="INNER MEMBRANE PROTEIN YBAN"/>
    <property type="match status" value="1"/>
</dbReference>
<keyword evidence="1" id="KW-1133">Transmembrane helix</keyword>
<keyword evidence="1" id="KW-0812">Transmembrane</keyword>
<keyword evidence="1" id="KW-0472">Membrane</keyword>
<feature type="transmembrane region" description="Helical" evidence="1">
    <location>
        <begin position="97"/>
        <end position="113"/>
    </location>
</feature>
<proteinExistence type="predicted"/>
<evidence type="ECO:0008006" key="4">
    <source>
        <dbReference type="Google" id="ProtNLM"/>
    </source>
</evidence>
<accession>A0A840YX34</accession>
<evidence type="ECO:0000256" key="1">
    <source>
        <dbReference type="SAM" id="Phobius"/>
    </source>
</evidence>
<comment type="caution">
    <text evidence="2">The sequence shown here is derived from an EMBL/GenBank/DDBJ whole genome shotgun (WGS) entry which is preliminary data.</text>
</comment>
<sequence length="117" mass="13239">MRRALFHVAGWIAVALGVVGIFLPLLPTVPFMILAAYCFARSSPRLERWLLDHPRFGPHIVAWRESGSISRRGKWAATVTFAISIAATLYWLKMPWMLFPLAAMCASGIWIWTRPEA</sequence>
<dbReference type="Proteomes" id="UP000554342">
    <property type="component" value="Unassembled WGS sequence"/>
</dbReference>
<reference evidence="2 3" key="1">
    <citation type="submission" date="2020-08" db="EMBL/GenBank/DDBJ databases">
        <title>Genomic Encyclopedia of Type Strains, Phase IV (KMG-IV): sequencing the most valuable type-strain genomes for metagenomic binning, comparative biology and taxonomic classification.</title>
        <authorList>
            <person name="Goeker M."/>
        </authorList>
    </citation>
    <scope>NUCLEOTIDE SEQUENCE [LARGE SCALE GENOMIC DNA]</scope>
    <source>
        <strain evidence="2 3">DSM 27203</strain>
    </source>
</reference>
<dbReference type="EMBL" id="JACIJI010000001">
    <property type="protein sequence ID" value="MBB5718094.1"/>
    <property type="molecule type" value="Genomic_DNA"/>
</dbReference>
<dbReference type="InterPro" id="IPR007401">
    <property type="entry name" value="DUF454"/>
</dbReference>
<feature type="transmembrane region" description="Helical" evidence="1">
    <location>
        <begin position="12"/>
        <end position="40"/>
    </location>
</feature>
<evidence type="ECO:0000313" key="3">
    <source>
        <dbReference type="Proteomes" id="UP000554342"/>
    </source>
</evidence>